<sequence>MDYRKLGNSGAVVSAYCLGTMTFGAESDEATSFALMDDYVEAGGNFIDTADVYSIGASEEIVGRWLKAKPGIAKDLVIATKGRFPMGAGPNDLGLSRKHLGAALDASLRRLGVEQVDLYQMHAWDALTPLEETLRFLDDSVRNGKIAYYGFSNFLGWQLTKAVWLAKANGYAPPVTLQPQYNLLVRDIEHEIVPAALDAGIGLLPWSPLGGGWLSGKYKRDQKPTGATRLGENPTRGMEAFEARNARSITWDVIGAVEDIAKAQGATMAQVALAWVAAQPAVTSVILGARRRDQLADNLGAAKLVLSEDAIATLTAVSKPEMAEYPYGTGGIRQRNRRIEGGR</sequence>
<proteinExistence type="predicted"/>
<dbReference type="SUPFAM" id="SSF51430">
    <property type="entry name" value="NAD(P)-linked oxidoreductase"/>
    <property type="match status" value="1"/>
</dbReference>
<keyword evidence="1" id="KW-0560">Oxidoreductase</keyword>
<evidence type="ECO:0000259" key="2">
    <source>
        <dbReference type="Pfam" id="PF00248"/>
    </source>
</evidence>
<keyword evidence="4" id="KW-1185">Reference proteome</keyword>
<comment type="caution">
    <text evidence="3">The sequence shown here is derived from an EMBL/GenBank/DDBJ whole genome shotgun (WGS) entry which is preliminary data.</text>
</comment>
<evidence type="ECO:0000313" key="4">
    <source>
        <dbReference type="Proteomes" id="UP001262410"/>
    </source>
</evidence>
<accession>A0ABU1K0Y1</accession>
<dbReference type="EMBL" id="JAVDPW010000021">
    <property type="protein sequence ID" value="MDR6294534.1"/>
    <property type="molecule type" value="Genomic_DNA"/>
</dbReference>
<dbReference type="Proteomes" id="UP001262410">
    <property type="component" value="Unassembled WGS sequence"/>
</dbReference>
<reference evidence="3 4" key="1">
    <citation type="submission" date="2023-07" db="EMBL/GenBank/DDBJ databases">
        <title>Sorghum-associated microbial communities from plants grown in Nebraska, USA.</title>
        <authorList>
            <person name="Schachtman D."/>
        </authorList>
    </citation>
    <scope>NUCLEOTIDE SEQUENCE [LARGE SCALE GENOMIC DNA]</scope>
    <source>
        <strain evidence="3 4">584</strain>
    </source>
</reference>
<evidence type="ECO:0000313" key="3">
    <source>
        <dbReference type="EMBL" id="MDR6294534.1"/>
    </source>
</evidence>
<dbReference type="InterPro" id="IPR050523">
    <property type="entry name" value="AKR_Detox_Biosynth"/>
</dbReference>
<gene>
    <name evidence="3" type="ORF">E9232_007088</name>
</gene>
<evidence type="ECO:0000256" key="1">
    <source>
        <dbReference type="ARBA" id="ARBA00023002"/>
    </source>
</evidence>
<dbReference type="Gene3D" id="3.20.20.100">
    <property type="entry name" value="NADP-dependent oxidoreductase domain"/>
    <property type="match status" value="1"/>
</dbReference>
<dbReference type="PANTHER" id="PTHR43364">
    <property type="entry name" value="NADH-SPECIFIC METHYLGLYOXAL REDUCTASE-RELATED"/>
    <property type="match status" value="1"/>
</dbReference>
<dbReference type="Pfam" id="PF00248">
    <property type="entry name" value="Aldo_ket_red"/>
    <property type="match status" value="1"/>
</dbReference>
<dbReference type="InterPro" id="IPR023210">
    <property type="entry name" value="NADP_OxRdtase_dom"/>
</dbReference>
<protein>
    <submittedName>
        <fullName evidence="3">Aryl-alcohol dehydrogenase-like predicted oxidoreductase</fullName>
    </submittedName>
</protein>
<name>A0ABU1K0Y1_9PROT</name>
<feature type="domain" description="NADP-dependent oxidoreductase" evidence="2">
    <location>
        <begin position="17"/>
        <end position="318"/>
    </location>
</feature>
<dbReference type="InterPro" id="IPR036812">
    <property type="entry name" value="NAD(P)_OxRdtase_dom_sf"/>
</dbReference>
<dbReference type="RefSeq" id="WP_309802103.1">
    <property type="nucleotide sequence ID" value="NZ_JAVDPW010000021.1"/>
</dbReference>
<organism evidence="3 4">
    <name type="scientific">Inquilinus ginsengisoli</name>
    <dbReference type="NCBI Taxonomy" id="363840"/>
    <lineage>
        <taxon>Bacteria</taxon>
        <taxon>Pseudomonadati</taxon>
        <taxon>Pseudomonadota</taxon>
        <taxon>Alphaproteobacteria</taxon>
        <taxon>Rhodospirillales</taxon>
        <taxon>Rhodospirillaceae</taxon>
        <taxon>Inquilinus</taxon>
    </lineage>
</organism>
<dbReference type="PANTHER" id="PTHR43364:SF4">
    <property type="entry name" value="NAD(P)-LINKED OXIDOREDUCTASE SUPERFAMILY PROTEIN"/>
    <property type="match status" value="1"/>
</dbReference>